<dbReference type="GO" id="GO:0007032">
    <property type="term" value="P:endosome organization"/>
    <property type="evidence" value="ECO:0007669"/>
    <property type="project" value="InterPro"/>
</dbReference>
<dbReference type="SUPFAM" id="SSF46565">
    <property type="entry name" value="Chaperone J-domain"/>
    <property type="match status" value="1"/>
</dbReference>
<evidence type="ECO:0000313" key="3">
    <source>
        <dbReference type="WBParaSite" id="ACRNAN_Path_1248.g4864.t2"/>
    </source>
</evidence>
<dbReference type="InterPro" id="IPR016024">
    <property type="entry name" value="ARM-type_fold"/>
</dbReference>
<evidence type="ECO:0000259" key="1">
    <source>
        <dbReference type="PROSITE" id="PS50076"/>
    </source>
</evidence>
<dbReference type="InterPro" id="IPR035445">
    <property type="entry name" value="GYF-like_dom_sf"/>
</dbReference>
<dbReference type="CDD" id="cd06257">
    <property type="entry name" value="DnaJ"/>
    <property type="match status" value="1"/>
</dbReference>
<keyword evidence="2" id="KW-1185">Reference proteome</keyword>
<accession>A0A914BXS9</accession>
<dbReference type="Gene3D" id="1.10.287.110">
    <property type="entry name" value="DnaJ domain"/>
    <property type="match status" value="1"/>
</dbReference>
<dbReference type="PROSITE" id="PS50076">
    <property type="entry name" value="DNAJ_2"/>
    <property type="match status" value="1"/>
</dbReference>
<dbReference type="InterPro" id="IPR011989">
    <property type="entry name" value="ARM-like"/>
</dbReference>
<dbReference type="InterPro" id="IPR045802">
    <property type="entry name" value="GRV2/DNAJC13_N"/>
</dbReference>
<proteinExistence type="predicted"/>
<name>A0A914BXS9_9BILA</name>
<dbReference type="SUPFAM" id="SSF48371">
    <property type="entry name" value="ARM repeat"/>
    <property type="match status" value="2"/>
</dbReference>
<dbReference type="PANTHER" id="PTHR36983:SF2">
    <property type="entry name" value="DNAJ HOMOLOG SUBFAMILY C MEMBER 13"/>
    <property type="match status" value="1"/>
</dbReference>
<dbReference type="GO" id="GO:0006898">
    <property type="term" value="P:receptor-mediated endocytosis"/>
    <property type="evidence" value="ECO:0007669"/>
    <property type="project" value="TreeGrafter"/>
</dbReference>
<dbReference type="WBParaSite" id="ACRNAN_Path_1248.g4864.t2">
    <property type="protein sequence ID" value="ACRNAN_Path_1248.g4864.t2"/>
    <property type="gene ID" value="ACRNAN_Path_1248.g4864"/>
</dbReference>
<dbReference type="Pfam" id="PF14237">
    <property type="entry name" value="GYF_2"/>
    <property type="match status" value="1"/>
</dbReference>
<dbReference type="InterPro" id="IPR036869">
    <property type="entry name" value="J_dom_sf"/>
</dbReference>
<protein>
    <submittedName>
        <fullName evidence="3">J domain-containing protein</fullName>
    </submittedName>
</protein>
<dbReference type="Proteomes" id="UP000887540">
    <property type="component" value="Unplaced"/>
</dbReference>
<dbReference type="InterPro" id="IPR001623">
    <property type="entry name" value="DnaJ_domain"/>
</dbReference>
<dbReference type="FunFam" id="1.10.287.110:FF:000007">
    <property type="entry name" value="DnaJ (Hsp40) homolog, subfamily C, member 13"/>
    <property type="match status" value="1"/>
</dbReference>
<dbReference type="Gene3D" id="3.30.1490.40">
    <property type="match status" value="1"/>
</dbReference>
<dbReference type="SUPFAM" id="SSF55277">
    <property type="entry name" value="GYF domain"/>
    <property type="match status" value="1"/>
</dbReference>
<reference evidence="3" key="1">
    <citation type="submission" date="2022-11" db="UniProtKB">
        <authorList>
            <consortium name="WormBaseParasite"/>
        </authorList>
    </citation>
    <scope>IDENTIFICATION</scope>
</reference>
<dbReference type="Pfam" id="PF00226">
    <property type="entry name" value="DnaJ"/>
    <property type="match status" value="1"/>
</dbReference>
<feature type="domain" description="J" evidence="1">
    <location>
        <begin position="1315"/>
        <end position="1381"/>
    </location>
</feature>
<sequence>MASFCVNNRDIACYLVTKHSWKGKYRRIFSIGTLAITTYNPQTLEITNQWLYEDFVAIRPVSKSGNESIRGEEFVIHTRKKGKSDTMRFSSEFAQEILAQALSFQSKFSDQNISCVKFPCVKHSWSDQRLRVSLEIASGSVNQINQQNVTVASYLYKDIKQIIKMKDYPGGFILEMGDQRRRHLFSSESTAKLVSEICNAANENIGLPLSVAKDLLSFEDFMTTRLGLCSKDEQLTSYVEFKAQKFSPRHENGVTKRLLCLSETCIIERDAPTYYAICARPLKTIVCLVRSLEDPQKFQIVYENGESRNYASNERDIILASLVDGARASGNYQIFVTSRMERSLRLMPFKHLLDEEGETQLMRHITSVPPGLKRSEMIRRFNANVPYNGLTYSQPQEGFFTENKGRVIVGCLESVLAESYTKDEPDYVLKVEAQLACLHRLFASKSGFHAFTSINGVREKLGQLVIASLKFSQEAIDYATVEMLCSLMQPMHPNYELRVEQTNKQSLLSSKAFVEHLLQLVVTHVERGTGCLVIASMLDFLTYTVCAPYSETTTGETFDLILELVAKRGRAFYKLFHSPSMTIIKGAGLVMRAIIEESTSEFSRAMQMLSLTEGAFLKHLHMALLSTGRDLRVLTNKQLSGHLIALWIAENSAAMELLRRCIPRGLLDYLDSTEKVPQSERDYLLTRNNLEIATQETRQSALSQQLQSMQITIEARLDTLLQHWNLEQKLSFLQKKEDKNQRPVILRKRRRQIKTTTNWKMFCYQFSKDHAKADLIWNEKTREEFRQSIENELRTLQQETEFLPSGTIMSWNHAEFGVIYSSLIDEIKIGDYYLRFLLTETDNDATPIHNPMEFFNNVYHRFLLSTRTEMKCICLKAMGVAYERHCITIGSFEDSKFIVSMLSKCINPAERDHLLFLISKLALDKNNVRELIAADVLPLLIDLAVLAHLHVSRAKIHSQTNVIESSGNQDYQAKEWYYNGKDGQRQGPFSFEEMKNFYKEKTIFEKTEIWAEGLDKWYHLSSVAQFRWTLGTTSYVSSSPDSGTGAAALPTLYNFTELCVLILDTLIQMCTFFPSRDESDAVIRPLPKVKKILSEPVLLYQIVQLLLTYDPSIVQRVATLLLHVMQDNPFISRLYLSGVFFFILMYNGSNILPIARFLYTTHMKQAFRSTLSKSEMASKSVLCPMLPEATIFYLEEYGAEKYAEVFLGEFENPEIIWNSQMRRHMIEKIAIHVADFSSRLTSNIKALYRYCPIPPIEYEQLNEELFCHFYYLRHFCDETRFPNWPIRDPVMFLRACLASWHEEIDKKPVTMSIEDACAQLGLSADGNSWQDQSLVRRAYFKLAQKYHPDKNPDGREIFEQINYAYEFLTSTLIRSKNTSLPDAQRIILCLKSQSIIYSRHYEELSPYKYAGYAQLIKTIRMESTDDALFANGGGQLLCAAVELCYWTLRSSALNAEQLRRDGGLDALYETFERCVPMVSLSSKKTDMHVQICLHSCNCFDVAAQFDSCRDKISEMKTLFNSLCRLLKFENLVPLAVAAAECVCSFSVCTLLQTQLFQAGVLWQLLPHLFKYDYTLDEGGVSHSEESNQQSILNKLALASCEALACLAGFREGTPENDGVQNSLRAMLTPYVCRLMRNGDNHLVLKVLNSNLEDPYMIWDNGTRAELLEFVEKHRNSNVNTSELFGAEFRISVYAKELVIGDIFVRIYNAQPEFKLHEPKKVTMDLLDYLQSHVDEIIGEPKKLPNGNSNNGTDNLIDLSDWEDVSPANRLEISQKVDMCLEALYNVLATNPGVEILLIGHFLVIFKLLRAFKFPAIQLKALKIISISSGNKECVNDMACSFQLSLLFVLLVKLPKSSEIALKTLIALVPNSTMVKNMLDYGGLLYILDVFCDATTQQTPTRLLAAELLAKLQSDKLTGPRWTRFIVKFLPTIFADSLRDNSSNAITMFDNTTENPELIWNENSRKLVIQTIRELLFGLLQKQIEDPNTKWNAAQVEQCVYDSMLSGELIVGGVFIRLFNDNPSYTVRHPKQFATELMEKVLELMQNPNDNLTPITQSFVSLIYNHPSTADQIPAQGYLPQFCQAMQQSKNPQTARSALLILHQLSENTFCADSLATQPIIKGIYVCMKQQPSLIREAAHSLKFLMQHCTSDLAGQLLTSGIMPYLLEVLGSNLPGVENSPAAKAELVDALKSACRDPQYGQKITDELNKSTIWSQYRDQRHDLFLPASRTQAITGPTGSSAVAGYLTDGMFTPPPRQNAPAPPQ</sequence>
<dbReference type="SMART" id="SM00271">
    <property type="entry name" value="DnaJ"/>
    <property type="match status" value="1"/>
</dbReference>
<dbReference type="GO" id="GO:2000641">
    <property type="term" value="P:regulation of early endosome to late endosome transport"/>
    <property type="evidence" value="ECO:0007669"/>
    <property type="project" value="InterPro"/>
</dbReference>
<dbReference type="PANTHER" id="PTHR36983">
    <property type="entry name" value="DNAJ HOMOLOG SUBFAMILY C MEMBER 13"/>
    <property type="match status" value="1"/>
</dbReference>
<dbReference type="GO" id="GO:0010008">
    <property type="term" value="C:endosome membrane"/>
    <property type="evidence" value="ECO:0007669"/>
    <property type="project" value="TreeGrafter"/>
</dbReference>
<dbReference type="Gene3D" id="1.25.10.10">
    <property type="entry name" value="Leucine-rich Repeat Variant"/>
    <property type="match status" value="1"/>
</dbReference>
<organism evidence="2 3">
    <name type="scientific">Acrobeloides nanus</name>
    <dbReference type="NCBI Taxonomy" id="290746"/>
    <lineage>
        <taxon>Eukaryota</taxon>
        <taxon>Metazoa</taxon>
        <taxon>Ecdysozoa</taxon>
        <taxon>Nematoda</taxon>
        <taxon>Chromadorea</taxon>
        <taxon>Rhabditida</taxon>
        <taxon>Tylenchina</taxon>
        <taxon>Cephalobomorpha</taxon>
        <taxon>Cephaloboidea</taxon>
        <taxon>Cephalobidae</taxon>
        <taxon>Acrobeloides</taxon>
    </lineage>
</organism>
<dbReference type="InterPro" id="IPR044978">
    <property type="entry name" value="GRV2/DNAJC13"/>
</dbReference>
<dbReference type="Pfam" id="PF19432">
    <property type="entry name" value="RME-8_N"/>
    <property type="match status" value="1"/>
</dbReference>
<dbReference type="InterPro" id="IPR025640">
    <property type="entry name" value="GYF_2"/>
</dbReference>
<evidence type="ECO:0000313" key="2">
    <source>
        <dbReference type="Proteomes" id="UP000887540"/>
    </source>
</evidence>